<keyword evidence="2" id="KW-0479">Metal-binding</keyword>
<dbReference type="GO" id="GO:0000981">
    <property type="term" value="F:DNA-binding transcription factor activity, RNA polymerase II-specific"/>
    <property type="evidence" value="ECO:0007669"/>
    <property type="project" value="InterPro"/>
</dbReference>
<keyword evidence="3" id="KW-0862">Zinc</keyword>
<feature type="compositionally biased region" description="Acidic residues" evidence="11">
    <location>
        <begin position="399"/>
        <end position="420"/>
    </location>
</feature>
<evidence type="ECO:0000256" key="2">
    <source>
        <dbReference type="ARBA" id="ARBA00022723"/>
    </source>
</evidence>
<dbReference type="SUPFAM" id="SSF57701">
    <property type="entry name" value="Zn2/Cys6 DNA-binding domain"/>
    <property type="match status" value="1"/>
</dbReference>
<keyword evidence="10" id="KW-0119">Carbohydrate metabolism</keyword>
<feature type="region of interest" description="Disordered" evidence="11">
    <location>
        <begin position="398"/>
        <end position="420"/>
    </location>
</feature>
<keyword evidence="9" id="KW-0539">Nucleus</keyword>
<evidence type="ECO:0000256" key="7">
    <source>
        <dbReference type="ARBA" id="ARBA00023159"/>
    </source>
</evidence>
<evidence type="ECO:0000313" key="14">
    <source>
        <dbReference type="Proteomes" id="UP001165063"/>
    </source>
</evidence>
<proteinExistence type="predicted"/>
<feature type="region of interest" description="Disordered" evidence="11">
    <location>
        <begin position="216"/>
        <end position="249"/>
    </location>
</feature>
<keyword evidence="7" id="KW-0010">Activator</keyword>
<evidence type="ECO:0000256" key="9">
    <source>
        <dbReference type="ARBA" id="ARBA00023242"/>
    </source>
</evidence>
<dbReference type="Proteomes" id="UP001165063">
    <property type="component" value="Unassembled WGS sequence"/>
</dbReference>
<dbReference type="InterPro" id="IPR036864">
    <property type="entry name" value="Zn2-C6_fun-type_DNA-bd_sf"/>
</dbReference>
<dbReference type="Pfam" id="PF04082">
    <property type="entry name" value="Fungal_trans"/>
    <property type="match status" value="1"/>
</dbReference>
<dbReference type="SMART" id="SM00066">
    <property type="entry name" value="GAL4"/>
    <property type="match status" value="1"/>
</dbReference>
<dbReference type="GO" id="GO:0000978">
    <property type="term" value="F:RNA polymerase II cis-regulatory region sequence-specific DNA binding"/>
    <property type="evidence" value="ECO:0007669"/>
    <property type="project" value="TreeGrafter"/>
</dbReference>
<evidence type="ECO:0000256" key="10">
    <source>
        <dbReference type="ARBA" id="ARBA00023277"/>
    </source>
</evidence>
<feature type="compositionally biased region" description="Polar residues" evidence="11">
    <location>
        <begin position="27"/>
        <end position="68"/>
    </location>
</feature>
<organism evidence="13 14">
    <name type="scientific">Ambrosiozyma monospora</name>
    <name type="common">Yeast</name>
    <name type="synonym">Endomycopsis monosporus</name>
    <dbReference type="NCBI Taxonomy" id="43982"/>
    <lineage>
        <taxon>Eukaryota</taxon>
        <taxon>Fungi</taxon>
        <taxon>Dikarya</taxon>
        <taxon>Ascomycota</taxon>
        <taxon>Saccharomycotina</taxon>
        <taxon>Pichiomycetes</taxon>
        <taxon>Pichiales</taxon>
        <taxon>Pichiaceae</taxon>
        <taxon>Ambrosiozyma</taxon>
    </lineage>
</organism>
<feature type="compositionally biased region" description="Low complexity" evidence="11">
    <location>
        <begin position="117"/>
        <end position="130"/>
    </location>
</feature>
<dbReference type="OrthoDB" id="3364175at2759"/>
<dbReference type="InterPro" id="IPR007219">
    <property type="entry name" value="XnlR_reg_dom"/>
</dbReference>
<dbReference type="GO" id="GO:0006012">
    <property type="term" value="P:galactose metabolic process"/>
    <property type="evidence" value="ECO:0007669"/>
    <property type="project" value="UniProtKB-KW"/>
</dbReference>
<dbReference type="InterPro" id="IPR051127">
    <property type="entry name" value="Fungal_SecMet_Regulators"/>
</dbReference>
<dbReference type="Gene3D" id="4.10.240.10">
    <property type="entry name" value="Zn(2)-C6 fungal-type DNA-binding domain"/>
    <property type="match status" value="1"/>
</dbReference>
<dbReference type="Pfam" id="PF03902">
    <property type="entry name" value="Gal4_dimer"/>
    <property type="match status" value="1"/>
</dbReference>
<comment type="caution">
    <text evidence="13">The sequence shown here is derived from an EMBL/GenBank/DDBJ whole genome shotgun (WGS) entry which is preliminary data.</text>
</comment>
<dbReference type="GO" id="GO:0008270">
    <property type="term" value="F:zinc ion binding"/>
    <property type="evidence" value="ECO:0007669"/>
    <property type="project" value="InterPro"/>
</dbReference>
<evidence type="ECO:0000256" key="6">
    <source>
        <dbReference type="ARBA" id="ARBA00023144"/>
    </source>
</evidence>
<feature type="region of interest" description="Disordered" evidence="11">
    <location>
        <begin position="964"/>
        <end position="1004"/>
    </location>
</feature>
<dbReference type="Gene3D" id="1.20.5.170">
    <property type="match status" value="1"/>
</dbReference>
<dbReference type="FunFam" id="4.10.240.10:FF:000009">
    <property type="entry name" value="C6 transcription factor (Gal4)"/>
    <property type="match status" value="1"/>
</dbReference>
<reference evidence="13" key="1">
    <citation type="submission" date="2023-04" db="EMBL/GenBank/DDBJ databases">
        <title>Ambrosiozyma monospora NBRC 1965.</title>
        <authorList>
            <person name="Ichikawa N."/>
            <person name="Sato H."/>
            <person name="Tonouchi N."/>
        </authorList>
    </citation>
    <scope>NUCLEOTIDE SEQUENCE</scope>
    <source>
        <strain evidence="13">NBRC 1965</strain>
    </source>
</reference>
<evidence type="ECO:0000313" key="13">
    <source>
        <dbReference type="EMBL" id="GMG28798.1"/>
    </source>
</evidence>
<dbReference type="CDD" id="cd12148">
    <property type="entry name" value="fungal_TF_MHR"/>
    <property type="match status" value="1"/>
</dbReference>
<dbReference type="GO" id="GO:0005634">
    <property type="term" value="C:nucleus"/>
    <property type="evidence" value="ECO:0007669"/>
    <property type="project" value="UniProtKB-SubCell"/>
</dbReference>
<name>A0A9W6YRS7_AMBMO</name>
<keyword evidence="5" id="KW-0238">DNA-binding</keyword>
<keyword evidence="6" id="KW-0299">Galactose metabolism</keyword>
<dbReference type="InterPro" id="IPR001138">
    <property type="entry name" value="Zn2Cys6_DnaBD"/>
</dbReference>
<evidence type="ECO:0000256" key="4">
    <source>
        <dbReference type="ARBA" id="ARBA00023015"/>
    </source>
</evidence>
<feature type="domain" description="Zn(2)-C6 fungal-type" evidence="12">
    <location>
        <begin position="138"/>
        <end position="168"/>
    </location>
</feature>
<gene>
    <name evidence="13" type="ORF">Amon01_000363100</name>
</gene>
<evidence type="ECO:0000256" key="11">
    <source>
        <dbReference type="SAM" id="MobiDB-lite"/>
    </source>
</evidence>
<evidence type="ECO:0000256" key="3">
    <source>
        <dbReference type="ARBA" id="ARBA00022833"/>
    </source>
</evidence>
<dbReference type="AlphaFoldDB" id="A0A9W6YRS7"/>
<dbReference type="CDD" id="cd00067">
    <property type="entry name" value="GAL4"/>
    <property type="match status" value="1"/>
</dbReference>
<feature type="compositionally biased region" description="Polar residues" evidence="11">
    <location>
        <begin position="297"/>
        <end position="306"/>
    </location>
</feature>
<dbReference type="PANTHER" id="PTHR47424:SF3">
    <property type="entry name" value="REGULATORY PROTEIN GAL4"/>
    <property type="match status" value="1"/>
</dbReference>
<protein>
    <submittedName>
        <fullName evidence="13">Unnamed protein product</fullName>
    </submittedName>
</protein>
<dbReference type="EMBL" id="BSXU01001564">
    <property type="protein sequence ID" value="GMG28798.1"/>
    <property type="molecule type" value="Genomic_DNA"/>
</dbReference>
<feature type="region of interest" description="Disordered" evidence="11">
    <location>
        <begin position="108"/>
        <end position="131"/>
    </location>
</feature>
<dbReference type="GO" id="GO:0000435">
    <property type="term" value="P:positive regulation of transcription from RNA polymerase II promoter by galactose"/>
    <property type="evidence" value="ECO:0007669"/>
    <property type="project" value="TreeGrafter"/>
</dbReference>
<evidence type="ECO:0000259" key="12">
    <source>
        <dbReference type="PROSITE" id="PS50048"/>
    </source>
</evidence>
<accession>A0A9W6YRS7</accession>
<dbReference type="SMART" id="SM00906">
    <property type="entry name" value="Fungal_trans"/>
    <property type="match status" value="1"/>
</dbReference>
<evidence type="ECO:0000256" key="1">
    <source>
        <dbReference type="ARBA" id="ARBA00004123"/>
    </source>
</evidence>
<keyword evidence="14" id="KW-1185">Reference proteome</keyword>
<feature type="region of interest" description="Disordered" evidence="11">
    <location>
        <begin position="297"/>
        <end position="318"/>
    </location>
</feature>
<feature type="region of interest" description="Disordered" evidence="11">
    <location>
        <begin position="1"/>
        <end position="74"/>
    </location>
</feature>
<keyword evidence="4" id="KW-0805">Transcription regulation</keyword>
<feature type="compositionally biased region" description="Low complexity" evidence="11">
    <location>
        <begin position="1"/>
        <end position="26"/>
    </location>
</feature>
<sequence length="1004" mass="112109">MPSPPNHSHQSSLSSNSSSSSPSINSGATTPSPNTAIPTNTPKAPLSRTTSSTSSFVHKQHTASSGHGSQHLPHQQHRNQFTMGASLQKQQQQQPVIKKVPSFSGAVDSAISEEPSSGHTQSHSHSHTSSILPPIEQACDSCRKRKLKCSKEYPKCSKCIDHGWECSYSPRTVRSPLTRAHLTKVENRVRELETLFRRLLPAEDIDSLLTGEKSIESLTRGNSTTTSLNNSPKSTNGSNSGTVPLSKQTSHVIPQLPDEYLNSELSNNINYDWSEDDEEPEPESFQPITKVNTRNSIINGGATSRNSPPSSISSSLKECKNSLTSLTALDQGTTPMTTASNLYRTRTNNSSIASSPYLQATVAPSHFNLDGMGVSSNKSGFMGVGSSSSFLRVMRIKEGDEDADDDTNTATGDNDDDIMMDDDDFNLDNNSLKSDISLEELNNRAAQEKYLTAYFKYYHTSYPFINKENFVKNFNNLKPIKNENNWRALLYTVLAIGCWCLYGETSTIDLSYYQLAKYYLKVGSNVFETGNITLLSSLILLSNYAQKRNKPNTGWNYLGLAVRMAMSLGLYKEFHGSVNKKLNNLDQSSAIGFQLINSHDHEVDTLIDKKDILSLEIKRRLWWGLYIFDVGASITFGRPISLPPNEVIDIKFMNNINDHELNNLISDANISILTDSMLNKPYPTLYSAMIWQTKLTLMATPFYSKLMAKPPPTIAECLDFNHKLLNFKSELPPYFNEDDELAKFHFFKSTPKNMYTLDESRLPEWFNLSRARLIWRYKNLQIVLFRPFIWQRIVAVSDKSYLEVVKTEEAKEGRRICLNAASETIQSIDKFVHDNENRLSVIAVWYATYFLFQAILIPVACLCSDSQSHHSIEWLDDITRGKKTLLIMSKFNSLCLKFIKLIDRLLTQISKNKKSLSSPTSSSPFDHGVSGYDREFALRNGLPSSTTSLFGNYGTSATNLSKLQSSKSFSTSAGLVSPPQEMKSPSLAFSISKPKSLMEQSSAA</sequence>
<dbReference type="GO" id="GO:0006351">
    <property type="term" value="P:DNA-templated transcription"/>
    <property type="evidence" value="ECO:0007669"/>
    <property type="project" value="InterPro"/>
</dbReference>
<dbReference type="InterPro" id="IPR005600">
    <property type="entry name" value="Gal4_dimer_dom"/>
</dbReference>
<dbReference type="PROSITE" id="PS00463">
    <property type="entry name" value="ZN2_CY6_FUNGAL_1"/>
    <property type="match status" value="1"/>
</dbReference>
<dbReference type="PANTHER" id="PTHR47424">
    <property type="entry name" value="REGULATORY PROTEIN GAL4"/>
    <property type="match status" value="1"/>
</dbReference>
<evidence type="ECO:0000256" key="5">
    <source>
        <dbReference type="ARBA" id="ARBA00023125"/>
    </source>
</evidence>
<dbReference type="Pfam" id="PF00172">
    <property type="entry name" value="Zn_clus"/>
    <property type="match status" value="1"/>
</dbReference>
<keyword evidence="8" id="KW-0804">Transcription</keyword>
<evidence type="ECO:0000256" key="8">
    <source>
        <dbReference type="ARBA" id="ARBA00023163"/>
    </source>
</evidence>
<dbReference type="CDD" id="cd14654">
    <property type="entry name" value="ZIP_Gal4"/>
    <property type="match status" value="1"/>
</dbReference>
<dbReference type="PROSITE" id="PS50048">
    <property type="entry name" value="ZN2_CY6_FUNGAL_2"/>
    <property type="match status" value="1"/>
</dbReference>
<comment type="subcellular location">
    <subcellularLocation>
        <location evidence="1">Nucleus</location>
    </subcellularLocation>
</comment>